<feature type="region of interest" description="Disordered" evidence="2">
    <location>
        <begin position="208"/>
        <end position="232"/>
    </location>
</feature>
<dbReference type="InterPro" id="IPR008862">
    <property type="entry name" value="Tcp11"/>
</dbReference>
<keyword evidence="4" id="KW-1185">Reference proteome</keyword>
<organism evidence="3 4">
    <name type="scientific">Lojkania enalia</name>
    <dbReference type="NCBI Taxonomy" id="147567"/>
    <lineage>
        <taxon>Eukaryota</taxon>
        <taxon>Fungi</taxon>
        <taxon>Dikarya</taxon>
        <taxon>Ascomycota</taxon>
        <taxon>Pezizomycotina</taxon>
        <taxon>Dothideomycetes</taxon>
        <taxon>Pleosporomycetidae</taxon>
        <taxon>Pleosporales</taxon>
        <taxon>Pleosporales incertae sedis</taxon>
        <taxon>Lojkania</taxon>
    </lineage>
</organism>
<comment type="caution">
    <text evidence="3">The sequence shown here is derived from an EMBL/GenBank/DDBJ whole genome shotgun (WGS) entry which is preliminary data.</text>
</comment>
<dbReference type="EMBL" id="ML986596">
    <property type="protein sequence ID" value="KAF2266665.1"/>
    <property type="molecule type" value="Genomic_DNA"/>
</dbReference>
<name>A0A9P4KHR0_9PLEO</name>
<feature type="compositionally biased region" description="Polar residues" evidence="2">
    <location>
        <begin position="488"/>
        <end position="518"/>
    </location>
</feature>
<reference evidence="4" key="1">
    <citation type="journal article" date="2020" name="Stud. Mycol.">
        <title>101 Dothideomycetes genomes: A test case for predicting lifestyles and emergence of pathogens.</title>
        <authorList>
            <person name="Haridas S."/>
            <person name="Albert R."/>
            <person name="Binder M."/>
            <person name="Bloem J."/>
            <person name="LaButti K."/>
            <person name="Salamov A."/>
            <person name="Andreopoulos B."/>
            <person name="Baker S."/>
            <person name="Barry K."/>
            <person name="Bills G."/>
            <person name="Bluhm B."/>
            <person name="Cannon C."/>
            <person name="Castanera R."/>
            <person name="Culley D."/>
            <person name="Daum C."/>
            <person name="Ezra D."/>
            <person name="Gonzalez J."/>
            <person name="Henrissat B."/>
            <person name="Kuo A."/>
            <person name="Liang C."/>
            <person name="Lipzen A."/>
            <person name="Lutzoni F."/>
            <person name="Magnuson J."/>
            <person name="Mondo S."/>
            <person name="Nolan M."/>
            <person name="Ohm R."/>
            <person name="Pangilinan J."/>
            <person name="Park H.-J."/>
            <person name="Ramirez L."/>
            <person name="Alfaro M."/>
            <person name="Sun H."/>
            <person name="Tritt A."/>
            <person name="Yoshinaga Y."/>
            <person name="Zwiers L.-H."/>
            <person name="Turgeon B."/>
            <person name="Goodwin S."/>
            <person name="Spatafora J."/>
            <person name="Crous P."/>
            <person name="Grigoriev I."/>
        </authorList>
    </citation>
    <scope>NUCLEOTIDE SEQUENCE [LARGE SCALE GENOMIC DNA]</scope>
    <source>
        <strain evidence="4">CBS 304.66</strain>
    </source>
</reference>
<evidence type="ECO:0000256" key="1">
    <source>
        <dbReference type="ARBA" id="ARBA00010954"/>
    </source>
</evidence>
<comment type="similarity">
    <text evidence="1">Belongs to the TCP11 family.</text>
</comment>
<feature type="region of interest" description="Disordered" evidence="2">
    <location>
        <begin position="962"/>
        <end position="986"/>
    </location>
</feature>
<dbReference type="AlphaFoldDB" id="A0A9P4KHR0"/>
<dbReference type="OrthoDB" id="276323at2759"/>
<protein>
    <submittedName>
        <fullName evidence="3">Tcp11-domain-containing protein</fullName>
    </submittedName>
</protein>
<gene>
    <name evidence="3" type="ORF">CC78DRAFT_531472</name>
</gene>
<proteinExistence type="inferred from homology"/>
<evidence type="ECO:0000313" key="4">
    <source>
        <dbReference type="Proteomes" id="UP000800093"/>
    </source>
</evidence>
<accession>A0A9P4KHR0</accession>
<sequence length="986" mass="109601">MASWETPPGDLPIMNRSLSDSEADAQLAANDDIPEEPDMILSDDPSSGQVFAPPPRIAARFYRPSNNRRKSSAASSRRNSLSSQHSHQSNRSYRSSCQSHHVAQHLRRASILETRKARLADRAAHAEQVRLRAARAKATPRNSNSEERALAAQQARERHLAQVAAACAEEVRRAKKVAEDMKERKAAEERRYRLEMEEKLAEAEKRRLEYKRNARRPRTASSPVNDTKKAPARPALSFEAAAKRIQEAWRTRSRKHIIDAWSELGLSIDKVHDTSFEDITTSLGDENVLVTAEKVMSLFGLLPEGDATPGGTAIRTFLSAYLILGHPAQVLSRDGDQEQDLITKAKDLVLSFESALSKLSAHTRYLPSPTQLETVLLAHGAFVAAFNDWKARDSSALIETMVASFVSLDTIWQSVKDATIDEVANEYKEGIRNNQIILLSKIKKLAGQDRALVLIRKAIRESRRARPKKQAPETVRPRVALDPPASGSPISEENAAMQTAAASQLEASDSTPSADTHQANSLSKVFSVVPSNRVLVHELSIDKEYMIDASPAADLRDALNRELCNAMRIGFENGEGAMWTVAMAENIRAKLLRLLKPGNSMHTIISDTLDPDLINRQCQQGIFSYGQFFSFIANILPKLCAPVRDSQVKVLADELQEEGTLPEMVEKLFKLLHVIDFLSLDYSNFLLMNAAPTLIKEAAGYEQRMFAQDLEAGTITLKRTRRWWRSAAINMHTEADRRDPWNEPNPVNRPTPQKIYARGLVDLAIATPPLKDSELPETLELDRIRISRMRSDALRITTIGGILLTAKNLLKRDVRSQWKHEANRMWETLKDGYLKDPATPSKILSLLESSHAMPPSTRAQLSSTISRLLTQAESGKLSDPVMKVLFQRLKAHIFNRVSASSSGERVRAASTATESLATTGLPEFVNQVGDMVDQLGKVSEVDRRAHGKWYEEIAEEVDRLAQDGEVLTRSSTAESLAAGTESSSSE</sequence>
<dbReference type="PANTHER" id="PTHR12832">
    <property type="entry name" value="TESTIS-SPECIFIC PROTEIN PBS13 T-COMPLEX 11"/>
    <property type="match status" value="1"/>
</dbReference>
<feature type="compositionally biased region" description="Polar residues" evidence="2">
    <location>
        <begin position="968"/>
        <end position="986"/>
    </location>
</feature>
<feature type="region of interest" description="Disordered" evidence="2">
    <location>
        <begin position="463"/>
        <end position="518"/>
    </location>
</feature>
<dbReference type="Proteomes" id="UP000800093">
    <property type="component" value="Unassembled WGS sequence"/>
</dbReference>
<evidence type="ECO:0000313" key="3">
    <source>
        <dbReference type="EMBL" id="KAF2266665.1"/>
    </source>
</evidence>
<dbReference type="Pfam" id="PF05794">
    <property type="entry name" value="Tcp11"/>
    <property type="match status" value="1"/>
</dbReference>
<evidence type="ECO:0000256" key="2">
    <source>
        <dbReference type="SAM" id="MobiDB-lite"/>
    </source>
</evidence>
<feature type="compositionally biased region" description="Low complexity" evidence="2">
    <location>
        <begin position="72"/>
        <end position="96"/>
    </location>
</feature>
<dbReference type="GO" id="GO:0010737">
    <property type="term" value="P:protein kinase A signaling"/>
    <property type="evidence" value="ECO:0007669"/>
    <property type="project" value="TreeGrafter"/>
</dbReference>
<feature type="region of interest" description="Disordered" evidence="2">
    <location>
        <begin position="1"/>
        <end position="101"/>
    </location>
</feature>
<dbReference type="PANTHER" id="PTHR12832:SF18">
    <property type="entry name" value="IQ CALMODULIN-BINDING MOTIF DOMAIN PROTEIN (AFU_ORTHOLOGUE AFUA_1G08920)"/>
    <property type="match status" value="1"/>
</dbReference>